<name>A0ABV8REM0_9SPHN</name>
<dbReference type="SUPFAM" id="SSF56801">
    <property type="entry name" value="Acetyl-CoA synthetase-like"/>
    <property type="match status" value="1"/>
</dbReference>
<dbReference type="PANTHER" id="PTHR43201:SF5">
    <property type="entry name" value="MEDIUM-CHAIN ACYL-COA LIGASE ACSF2, MITOCHONDRIAL"/>
    <property type="match status" value="1"/>
</dbReference>
<dbReference type="NCBIfam" id="NF004837">
    <property type="entry name" value="PRK06187.1"/>
    <property type="match status" value="1"/>
</dbReference>
<dbReference type="Gene3D" id="3.30.300.30">
    <property type="match status" value="1"/>
</dbReference>
<evidence type="ECO:0000256" key="2">
    <source>
        <dbReference type="ARBA" id="ARBA00022598"/>
    </source>
</evidence>
<feature type="domain" description="AMP-binding enzyme C-terminal" evidence="4">
    <location>
        <begin position="425"/>
        <end position="500"/>
    </location>
</feature>
<dbReference type="PANTHER" id="PTHR43201">
    <property type="entry name" value="ACYL-COA SYNTHETASE"/>
    <property type="match status" value="1"/>
</dbReference>
<protein>
    <submittedName>
        <fullName evidence="5">Fatty acid--CoA ligase</fullName>
    </submittedName>
</protein>
<feature type="domain" description="AMP-dependent synthetase/ligase" evidence="3">
    <location>
        <begin position="16"/>
        <end position="374"/>
    </location>
</feature>
<evidence type="ECO:0000313" key="6">
    <source>
        <dbReference type="Proteomes" id="UP001595887"/>
    </source>
</evidence>
<dbReference type="CDD" id="cd17631">
    <property type="entry name" value="FACL_FadD13-like"/>
    <property type="match status" value="1"/>
</dbReference>
<accession>A0ABV8REM0</accession>
<reference evidence="6" key="1">
    <citation type="journal article" date="2019" name="Int. J. Syst. Evol. Microbiol.">
        <title>The Global Catalogue of Microorganisms (GCM) 10K type strain sequencing project: providing services to taxonomists for standard genome sequencing and annotation.</title>
        <authorList>
            <consortium name="The Broad Institute Genomics Platform"/>
            <consortium name="The Broad Institute Genome Sequencing Center for Infectious Disease"/>
            <person name="Wu L."/>
            <person name="Ma J."/>
        </authorList>
    </citation>
    <scope>NUCLEOTIDE SEQUENCE [LARGE SCALE GENOMIC DNA]</scope>
    <source>
        <strain evidence="6">CECT 8531</strain>
    </source>
</reference>
<gene>
    <name evidence="5" type="ORF">ACFOWX_05100</name>
</gene>
<dbReference type="Pfam" id="PF13193">
    <property type="entry name" value="AMP-binding_C"/>
    <property type="match status" value="1"/>
</dbReference>
<dbReference type="Proteomes" id="UP001595887">
    <property type="component" value="Unassembled WGS sequence"/>
</dbReference>
<evidence type="ECO:0000259" key="3">
    <source>
        <dbReference type="Pfam" id="PF00501"/>
    </source>
</evidence>
<organism evidence="5 6">
    <name type="scientific">Sphingorhabdus arenilitoris</name>
    <dbReference type="NCBI Taxonomy" id="1490041"/>
    <lineage>
        <taxon>Bacteria</taxon>
        <taxon>Pseudomonadati</taxon>
        <taxon>Pseudomonadota</taxon>
        <taxon>Alphaproteobacteria</taxon>
        <taxon>Sphingomonadales</taxon>
        <taxon>Sphingomonadaceae</taxon>
        <taxon>Sphingorhabdus</taxon>
    </lineage>
</organism>
<dbReference type="Pfam" id="PF00501">
    <property type="entry name" value="AMP-binding"/>
    <property type="match status" value="1"/>
</dbReference>
<proteinExistence type="inferred from homology"/>
<evidence type="ECO:0000313" key="5">
    <source>
        <dbReference type="EMBL" id="MFC4291792.1"/>
    </source>
</evidence>
<keyword evidence="6" id="KW-1185">Reference proteome</keyword>
<comment type="similarity">
    <text evidence="1">Belongs to the ATP-dependent AMP-binding enzyme family.</text>
</comment>
<comment type="caution">
    <text evidence="5">The sequence shown here is derived from an EMBL/GenBank/DDBJ whole genome shotgun (WGS) entry which is preliminary data.</text>
</comment>
<dbReference type="EMBL" id="JBHSDH010000013">
    <property type="protein sequence ID" value="MFC4291792.1"/>
    <property type="molecule type" value="Genomic_DNA"/>
</dbReference>
<dbReference type="InterPro" id="IPR045851">
    <property type="entry name" value="AMP-bd_C_sf"/>
</dbReference>
<keyword evidence="2 5" id="KW-0436">Ligase</keyword>
<dbReference type="GO" id="GO:0016874">
    <property type="term" value="F:ligase activity"/>
    <property type="evidence" value="ECO:0007669"/>
    <property type="project" value="UniProtKB-KW"/>
</dbReference>
<evidence type="ECO:0000259" key="4">
    <source>
        <dbReference type="Pfam" id="PF13193"/>
    </source>
</evidence>
<evidence type="ECO:0000256" key="1">
    <source>
        <dbReference type="ARBA" id="ARBA00006432"/>
    </source>
</evidence>
<dbReference type="RefSeq" id="WP_381421956.1">
    <property type="nucleotide sequence ID" value="NZ_JBHSDH010000013.1"/>
</dbReference>
<dbReference type="InterPro" id="IPR042099">
    <property type="entry name" value="ANL_N_sf"/>
</dbReference>
<dbReference type="Gene3D" id="3.40.50.12780">
    <property type="entry name" value="N-terminal domain of ligase-like"/>
    <property type="match status" value="1"/>
</dbReference>
<sequence>MIAEKLPFLSFDEFIRHWAADRPNSPALTEEDRVWTFSDLERRTAQVAGMLQHLGLEKGDRIAWAGKNSDLYFTLFYGAARMGVVMVPVGWRLAPAEWAFIINDTGAKAVFTGRGFDGALDSIREQTPGVGHIIPAETAEQMITSITPAEFEPSGHDDPVLQLYTSGTTGNPKGAVLSNRNLFALRLNDNYGDIAYLQLADDEVILIAMPCAHIGGTGLGVMAIAAGLPGHVLDEFTPDGFFDAVENNGITRLFIVPAALQMLINHPRCKMVDYSRLKYILYGAAPIPLELLRQCLAIFGSEFIQVYGMTETTGTIICLPPEDHDPQGNDRMRAAGKALPGVELKIADDAGNEVPRGTVGELMTRSSNNMLGYWNLPDETRSTMGQDGWIRTGDAAYMDDDGYVFIHDRVKDMIISGGENVYPAQVESAIYGHPDILEVAVIGIPDQKWGEAVKAVCVPKAGHEIDPDSVIAWTRERLAGFKVPKSVDVIGALPRNASGKILRKDLRAPYWAGYDRQVN</sequence>
<dbReference type="InterPro" id="IPR025110">
    <property type="entry name" value="AMP-bd_C"/>
</dbReference>
<dbReference type="InterPro" id="IPR000873">
    <property type="entry name" value="AMP-dep_synth/lig_dom"/>
</dbReference>